<dbReference type="PANTHER" id="PTHR44375:SF2">
    <property type="entry name" value="BETA-KETOACYL-ACP REDUCTASE-LIKE PROTEIN-RELATED"/>
    <property type="match status" value="1"/>
</dbReference>
<comment type="caution">
    <text evidence="2">The sequence shown here is derived from an EMBL/GenBank/DDBJ whole genome shotgun (WGS) entry which is preliminary data.</text>
</comment>
<dbReference type="Proteomes" id="UP000734854">
    <property type="component" value="Unassembled WGS sequence"/>
</dbReference>
<proteinExistence type="predicted"/>
<evidence type="ECO:0000313" key="2">
    <source>
        <dbReference type="EMBL" id="KAG6494909.1"/>
    </source>
</evidence>
<protein>
    <recommendedName>
        <fullName evidence="1">Ketoreductase domain-containing protein</fullName>
    </recommendedName>
</protein>
<evidence type="ECO:0000313" key="3">
    <source>
        <dbReference type="Proteomes" id="UP000734854"/>
    </source>
</evidence>
<dbReference type="SMART" id="SM00822">
    <property type="entry name" value="PKS_KR"/>
    <property type="match status" value="1"/>
</dbReference>
<dbReference type="Pfam" id="PF00106">
    <property type="entry name" value="adh_short"/>
    <property type="match status" value="1"/>
</dbReference>
<gene>
    <name evidence="2" type="ORF">ZIOFF_042692</name>
</gene>
<dbReference type="InterPro" id="IPR002347">
    <property type="entry name" value="SDR_fam"/>
</dbReference>
<reference evidence="2 3" key="1">
    <citation type="submission" date="2020-08" db="EMBL/GenBank/DDBJ databases">
        <title>Plant Genome Project.</title>
        <authorList>
            <person name="Zhang R.-G."/>
        </authorList>
    </citation>
    <scope>NUCLEOTIDE SEQUENCE [LARGE SCALE GENOMIC DNA]</scope>
    <source>
        <tissue evidence="2">Rhizome</tissue>
    </source>
</reference>
<dbReference type="EMBL" id="JACMSC010000012">
    <property type="protein sequence ID" value="KAG6494909.1"/>
    <property type="molecule type" value="Genomic_DNA"/>
</dbReference>
<dbReference type="PANTHER" id="PTHR44375">
    <property type="entry name" value="BETA-KETOACYL-ACP REDUCTASE-LIKE PROTEIN-RELATED"/>
    <property type="match status" value="1"/>
</dbReference>
<dbReference type="FunFam" id="3.40.50.720:FF:000084">
    <property type="entry name" value="Short-chain dehydrogenase reductase"/>
    <property type="match status" value="1"/>
</dbReference>
<dbReference type="InterPro" id="IPR057326">
    <property type="entry name" value="KR_dom"/>
</dbReference>
<keyword evidence="3" id="KW-1185">Reference proteome</keyword>
<dbReference type="InterPro" id="IPR020904">
    <property type="entry name" value="Sc_DH/Rdtase_CS"/>
</dbReference>
<name>A0A8J5FZ53_ZINOF</name>
<organism evidence="2 3">
    <name type="scientific">Zingiber officinale</name>
    <name type="common">Ginger</name>
    <name type="synonym">Amomum zingiber</name>
    <dbReference type="NCBI Taxonomy" id="94328"/>
    <lineage>
        <taxon>Eukaryota</taxon>
        <taxon>Viridiplantae</taxon>
        <taxon>Streptophyta</taxon>
        <taxon>Embryophyta</taxon>
        <taxon>Tracheophyta</taxon>
        <taxon>Spermatophyta</taxon>
        <taxon>Magnoliopsida</taxon>
        <taxon>Liliopsida</taxon>
        <taxon>Zingiberales</taxon>
        <taxon>Zingiberaceae</taxon>
        <taxon>Zingiber</taxon>
    </lineage>
</organism>
<feature type="domain" description="Ketoreductase" evidence="1">
    <location>
        <begin position="17"/>
        <end position="207"/>
    </location>
</feature>
<evidence type="ECO:0000259" key="1">
    <source>
        <dbReference type="SMART" id="SM00822"/>
    </source>
</evidence>
<sequence>MASAAAAAMGDRSLEGKVVMVTGASSGIGREICLDLADGGCKIVAAARRLQRLLSLCDEINGSSAGTGSVRAVAVELDVGSGSAAIEAAVKAAWEAFGHVDVLVNNAGVRGGVYSSLDWTEADWNTNMNTNLTGLWLVTKHLCHRMRVDGRYRGSVINISSIAGLQRGQLPGSLAYSVSKTAVNSLTRVMALELGVYGIRVNSICPGLFKSEITKRLMEKAWLGKVAEKTVPLRTFGTVNPAVTSAIRYLISDASEYVTGNEFVVDAGATLPGIPIFSCL</sequence>
<dbReference type="PROSITE" id="PS00061">
    <property type="entry name" value="ADH_SHORT"/>
    <property type="match status" value="1"/>
</dbReference>
<dbReference type="CDD" id="cd05233">
    <property type="entry name" value="SDR_c"/>
    <property type="match status" value="1"/>
</dbReference>
<dbReference type="AlphaFoldDB" id="A0A8J5FZ53"/>
<dbReference type="OrthoDB" id="47007at2759"/>
<accession>A0A8J5FZ53</accession>